<protein>
    <recommendedName>
        <fullName evidence="3">indole-3-glycerol-phosphate synthase</fullName>
        <ecNumber evidence="3">4.1.1.48</ecNumber>
    </recommendedName>
</protein>
<dbReference type="GO" id="GO:0000162">
    <property type="term" value="P:L-tryptophan biosynthetic process"/>
    <property type="evidence" value="ECO:0007669"/>
    <property type="project" value="UniProtKB-UniPathway"/>
</dbReference>
<evidence type="ECO:0000313" key="11">
    <source>
        <dbReference type="Proteomes" id="UP000594042"/>
    </source>
</evidence>
<dbReference type="PANTHER" id="PTHR22854">
    <property type="entry name" value="TRYPTOPHAN BIOSYNTHESIS PROTEIN"/>
    <property type="match status" value="1"/>
</dbReference>
<evidence type="ECO:0000256" key="1">
    <source>
        <dbReference type="ARBA" id="ARBA00001633"/>
    </source>
</evidence>
<keyword evidence="6" id="KW-0822">Tryptophan biosynthesis</keyword>
<evidence type="ECO:0000256" key="6">
    <source>
        <dbReference type="ARBA" id="ARBA00022822"/>
    </source>
</evidence>
<dbReference type="Gene3D" id="3.20.20.70">
    <property type="entry name" value="Aldolase class I"/>
    <property type="match status" value="1"/>
</dbReference>
<keyword evidence="8" id="KW-0456">Lyase</keyword>
<keyword evidence="4" id="KW-0028">Amino-acid biosynthesis</keyword>
<proteinExistence type="predicted"/>
<keyword evidence="7" id="KW-0057">Aromatic amino acid biosynthesis</keyword>
<dbReference type="AlphaFoldDB" id="A0A7G1HWW2"/>
<keyword evidence="5" id="KW-0210">Decarboxylase</keyword>
<name>A0A7G1HWW2_9BACT</name>
<dbReference type="GO" id="GO:0004425">
    <property type="term" value="F:indole-3-glycerol-phosphate synthase activity"/>
    <property type="evidence" value="ECO:0007669"/>
    <property type="project" value="UniProtKB-EC"/>
</dbReference>
<dbReference type="CDD" id="cd00331">
    <property type="entry name" value="IGPS"/>
    <property type="match status" value="1"/>
</dbReference>
<dbReference type="GO" id="GO:0004640">
    <property type="term" value="F:phosphoribosylanthranilate isomerase activity"/>
    <property type="evidence" value="ECO:0007669"/>
    <property type="project" value="TreeGrafter"/>
</dbReference>
<dbReference type="PANTHER" id="PTHR22854:SF2">
    <property type="entry name" value="INDOLE-3-GLYCEROL-PHOSPHATE SYNTHASE"/>
    <property type="match status" value="1"/>
</dbReference>
<dbReference type="UniPathway" id="UPA00035">
    <property type="reaction ID" value="UER00043"/>
</dbReference>
<dbReference type="PROSITE" id="PS00614">
    <property type="entry name" value="IGPS"/>
    <property type="match status" value="1"/>
</dbReference>
<dbReference type="InterPro" id="IPR011060">
    <property type="entry name" value="RibuloseP-bd_barrel"/>
</dbReference>
<comment type="catalytic activity">
    <reaction evidence="1">
        <text>1-(2-carboxyphenylamino)-1-deoxy-D-ribulose 5-phosphate + H(+) = (1S,2R)-1-C-(indol-3-yl)glycerol 3-phosphate + CO2 + H2O</text>
        <dbReference type="Rhea" id="RHEA:23476"/>
        <dbReference type="ChEBI" id="CHEBI:15377"/>
        <dbReference type="ChEBI" id="CHEBI:15378"/>
        <dbReference type="ChEBI" id="CHEBI:16526"/>
        <dbReference type="ChEBI" id="CHEBI:58613"/>
        <dbReference type="ChEBI" id="CHEBI:58866"/>
        <dbReference type="EC" id="4.1.1.48"/>
    </reaction>
</comment>
<reference evidence="11" key="1">
    <citation type="submission" date="2020-07" db="EMBL/GenBank/DDBJ databases">
        <title>Complete genome sequencing of Coprobacter sp. strain 2CBH44.</title>
        <authorList>
            <person name="Sakamoto M."/>
            <person name="Murakami T."/>
            <person name="Mori H."/>
        </authorList>
    </citation>
    <scope>NUCLEOTIDE SEQUENCE [LARGE SCALE GENOMIC DNA]</scope>
    <source>
        <strain evidence="11">2CBH44</strain>
    </source>
</reference>
<evidence type="ECO:0000313" key="10">
    <source>
        <dbReference type="EMBL" id="BCI64186.1"/>
    </source>
</evidence>
<dbReference type="RefSeq" id="WP_021930292.1">
    <property type="nucleotide sequence ID" value="NZ_AP023322.1"/>
</dbReference>
<comment type="pathway">
    <text evidence="2">Amino-acid biosynthesis; L-tryptophan biosynthesis; L-tryptophan from chorismate: step 4/5.</text>
</comment>
<sequence>MNILEHIIANKKKEIERHQEAFSIERLLETEQINRHTISMSKSLQKSETGIIAEFKRKSPSKGWIHPNAQIKDTIPAYEKAGASASSILTDEIFFGGTPGDLCQARKMVNMPLLRKEFIIDEYQIYQAKAMGADAILLIAAAISTQECNRFVQLAHQLGLEVLLELHDEAELCYIENSDTDMVGINNRDLTSFETDINRSFEMIKKLPPQKLCISESGISDPKTVKELRAAGFRGFLMGENFMKHELPGCALSAFIKQLKI</sequence>
<evidence type="ECO:0000256" key="8">
    <source>
        <dbReference type="ARBA" id="ARBA00023239"/>
    </source>
</evidence>
<dbReference type="InterPro" id="IPR013798">
    <property type="entry name" value="Indole-3-glycerol_P_synth_dom"/>
</dbReference>
<dbReference type="Pfam" id="PF00218">
    <property type="entry name" value="IGPS"/>
    <property type="match status" value="1"/>
</dbReference>
<dbReference type="EMBL" id="AP023322">
    <property type="protein sequence ID" value="BCI64186.1"/>
    <property type="molecule type" value="Genomic_DNA"/>
</dbReference>
<evidence type="ECO:0000256" key="2">
    <source>
        <dbReference type="ARBA" id="ARBA00004696"/>
    </source>
</evidence>
<dbReference type="SUPFAM" id="SSF51366">
    <property type="entry name" value="Ribulose-phoshate binding barrel"/>
    <property type="match status" value="1"/>
</dbReference>
<evidence type="ECO:0000256" key="7">
    <source>
        <dbReference type="ARBA" id="ARBA00023141"/>
    </source>
</evidence>
<dbReference type="FunFam" id="3.20.20.70:FF:000024">
    <property type="entry name" value="Indole-3-glycerol phosphate synthase"/>
    <property type="match status" value="1"/>
</dbReference>
<dbReference type="InterPro" id="IPR013785">
    <property type="entry name" value="Aldolase_TIM"/>
</dbReference>
<dbReference type="NCBIfam" id="NF001377">
    <property type="entry name" value="PRK00278.2-4"/>
    <property type="match status" value="1"/>
</dbReference>
<dbReference type="InterPro" id="IPR045186">
    <property type="entry name" value="Indole-3-glycerol_P_synth"/>
</dbReference>
<evidence type="ECO:0000256" key="3">
    <source>
        <dbReference type="ARBA" id="ARBA00012362"/>
    </source>
</evidence>
<dbReference type="EC" id="4.1.1.48" evidence="3"/>
<organism evidence="10 11">
    <name type="scientific">Coprobacter secundus subsp. similis</name>
    <dbReference type="NCBI Taxonomy" id="2751153"/>
    <lineage>
        <taxon>Bacteria</taxon>
        <taxon>Pseudomonadati</taxon>
        <taxon>Bacteroidota</taxon>
        <taxon>Bacteroidia</taxon>
        <taxon>Bacteroidales</taxon>
        <taxon>Barnesiellaceae</taxon>
        <taxon>Coprobacter</taxon>
    </lineage>
</organism>
<evidence type="ECO:0000259" key="9">
    <source>
        <dbReference type="Pfam" id="PF00218"/>
    </source>
</evidence>
<evidence type="ECO:0000256" key="5">
    <source>
        <dbReference type="ARBA" id="ARBA00022793"/>
    </source>
</evidence>
<gene>
    <name evidence="10" type="primary">trpC</name>
    <name evidence="10" type="ORF">Cop2CBH44_25390</name>
</gene>
<dbReference type="KEGG" id="copr:Cop2CBH44_25390"/>
<dbReference type="Proteomes" id="UP000594042">
    <property type="component" value="Chromosome"/>
</dbReference>
<dbReference type="InterPro" id="IPR001468">
    <property type="entry name" value="Indole-3-GlycerolPSynthase_CS"/>
</dbReference>
<accession>A0A7G1HWW2</accession>
<keyword evidence="11" id="KW-1185">Reference proteome</keyword>
<evidence type="ECO:0000256" key="4">
    <source>
        <dbReference type="ARBA" id="ARBA00022605"/>
    </source>
</evidence>
<feature type="domain" description="Indole-3-glycerol phosphate synthase" evidence="9">
    <location>
        <begin position="4"/>
        <end position="246"/>
    </location>
</feature>